<keyword evidence="7 8" id="KW-0472">Membrane</keyword>
<sequence>MANERVKSSYETKRKVRNRSQLMYDPHRGIPITDFIKASTFWQIWPSVCFCLIWSGVITLLNRPAKTSSAYAQYNDARKSWGSVIHQSRSLSRMIWHHVPNELKSHSEKEPISDKERVQAILEKKTMINLIEAFAVSLKHHLRGEYGIYYDDLYHLVCMLPKYQAEIDKRISQDSLIMKEKLDSANDFGKVESFVVDLEADNLSKNNLRRTSGSSSKKNGPVFPSKSNLLPGYNPPKMSLCDFFPILRVVRSLFKGTMNVTRIRKAAYHSTIPDDHIPMDILWYLTCYVVNLQKRKIIDVPTTNVINASLVGLSDALTNLERVLTTPIPLGYLVHLNTIIWGYLLFLPFQLIGTFKKITVPATGLIAFAFIGFLKIGEDIENPFGYEKNDFDLDHFCMNIIGRELDELTSTPPSDPMDYLMNSNNIPLFSRGCFDSAAEMSNNLLPTDIQNLLAEKS</sequence>
<dbReference type="GO" id="GO:0005886">
    <property type="term" value="C:plasma membrane"/>
    <property type="evidence" value="ECO:0007669"/>
    <property type="project" value="UniProtKB-SubCell"/>
</dbReference>
<keyword evidence="4 8" id="KW-0812">Transmembrane</keyword>
<dbReference type="AlphaFoldDB" id="A0AAV0AJ68"/>
<name>A0AAV0AJ68_PHAPC</name>
<comment type="subcellular location">
    <subcellularLocation>
        <location evidence="1">Cell membrane</location>
        <topology evidence="1">Multi-pass membrane protein</topology>
    </subcellularLocation>
</comment>
<gene>
    <name evidence="9" type="ORF">PPACK8108_LOCUS1971</name>
</gene>
<evidence type="ECO:0000256" key="5">
    <source>
        <dbReference type="ARBA" id="ARBA00022989"/>
    </source>
</evidence>
<evidence type="ECO:0000313" key="10">
    <source>
        <dbReference type="Proteomes" id="UP001153365"/>
    </source>
</evidence>
<organism evidence="9 10">
    <name type="scientific">Phakopsora pachyrhizi</name>
    <name type="common">Asian soybean rust disease fungus</name>
    <dbReference type="NCBI Taxonomy" id="170000"/>
    <lineage>
        <taxon>Eukaryota</taxon>
        <taxon>Fungi</taxon>
        <taxon>Dikarya</taxon>
        <taxon>Basidiomycota</taxon>
        <taxon>Pucciniomycotina</taxon>
        <taxon>Pucciniomycetes</taxon>
        <taxon>Pucciniales</taxon>
        <taxon>Phakopsoraceae</taxon>
        <taxon>Phakopsora</taxon>
    </lineage>
</organism>
<proteinExistence type="predicted"/>
<accession>A0AAV0AJ68</accession>
<keyword evidence="6" id="KW-0406">Ion transport</keyword>
<evidence type="ECO:0000256" key="4">
    <source>
        <dbReference type="ARBA" id="ARBA00022692"/>
    </source>
</evidence>
<comment type="caution">
    <text evidence="9">The sequence shown here is derived from an EMBL/GenBank/DDBJ whole genome shotgun (WGS) entry which is preliminary data.</text>
</comment>
<dbReference type="PANTHER" id="PTHR33281">
    <property type="entry name" value="UPF0187 PROTEIN YNEE"/>
    <property type="match status" value="1"/>
</dbReference>
<keyword evidence="5 8" id="KW-1133">Transmembrane helix</keyword>
<evidence type="ECO:0000256" key="2">
    <source>
        <dbReference type="ARBA" id="ARBA00022448"/>
    </source>
</evidence>
<feature type="transmembrane region" description="Helical" evidence="8">
    <location>
        <begin position="44"/>
        <end position="61"/>
    </location>
</feature>
<keyword evidence="2" id="KW-0813">Transport</keyword>
<evidence type="ECO:0000256" key="3">
    <source>
        <dbReference type="ARBA" id="ARBA00022475"/>
    </source>
</evidence>
<dbReference type="InterPro" id="IPR044669">
    <property type="entry name" value="YneE/VCCN1/2-like"/>
</dbReference>
<evidence type="ECO:0000313" key="9">
    <source>
        <dbReference type="EMBL" id="CAH7667566.1"/>
    </source>
</evidence>
<evidence type="ECO:0000256" key="8">
    <source>
        <dbReference type="SAM" id="Phobius"/>
    </source>
</evidence>
<keyword evidence="10" id="KW-1185">Reference proteome</keyword>
<dbReference type="Pfam" id="PF25539">
    <property type="entry name" value="Bestrophin_2"/>
    <property type="match status" value="2"/>
</dbReference>
<evidence type="ECO:0000256" key="7">
    <source>
        <dbReference type="ARBA" id="ARBA00023136"/>
    </source>
</evidence>
<evidence type="ECO:0000256" key="6">
    <source>
        <dbReference type="ARBA" id="ARBA00023065"/>
    </source>
</evidence>
<protein>
    <submittedName>
        <fullName evidence="9">Bestrophin, RFP-TM, chloride channel-domain-containing protein</fullName>
    </submittedName>
</protein>
<feature type="transmembrane region" description="Helical" evidence="8">
    <location>
        <begin position="358"/>
        <end position="376"/>
    </location>
</feature>
<dbReference type="PANTHER" id="PTHR33281:SF19">
    <property type="entry name" value="VOLTAGE-DEPENDENT ANION CHANNEL-FORMING PROTEIN YNEE"/>
    <property type="match status" value="1"/>
</dbReference>
<dbReference type="GO" id="GO:0005254">
    <property type="term" value="F:chloride channel activity"/>
    <property type="evidence" value="ECO:0007669"/>
    <property type="project" value="InterPro"/>
</dbReference>
<dbReference type="Proteomes" id="UP001153365">
    <property type="component" value="Unassembled WGS sequence"/>
</dbReference>
<dbReference type="EMBL" id="CALTRL010000343">
    <property type="protein sequence ID" value="CAH7667566.1"/>
    <property type="molecule type" value="Genomic_DNA"/>
</dbReference>
<evidence type="ECO:0000256" key="1">
    <source>
        <dbReference type="ARBA" id="ARBA00004651"/>
    </source>
</evidence>
<reference evidence="9" key="1">
    <citation type="submission" date="2022-06" db="EMBL/GenBank/DDBJ databases">
        <authorList>
            <consortium name="SYNGENTA / RWTH Aachen University"/>
        </authorList>
    </citation>
    <scope>NUCLEOTIDE SEQUENCE</scope>
</reference>
<keyword evidence="3" id="KW-1003">Cell membrane</keyword>
<feature type="transmembrane region" description="Helical" evidence="8">
    <location>
        <begin position="330"/>
        <end position="352"/>
    </location>
</feature>